<gene>
    <name evidence="7" type="ORF">H0B56_08915</name>
</gene>
<dbReference type="SFLD" id="SFLDG01017">
    <property type="entry name" value="Polyprenyl_Transferase_Like"/>
    <property type="match status" value="1"/>
</dbReference>
<evidence type="ECO:0000256" key="4">
    <source>
        <dbReference type="ARBA" id="ARBA00022723"/>
    </source>
</evidence>
<dbReference type="InterPro" id="IPR033749">
    <property type="entry name" value="Polyprenyl_synt_CS"/>
</dbReference>
<evidence type="ECO:0000313" key="8">
    <source>
        <dbReference type="Proteomes" id="UP000582974"/>
    </source>
</evidence>
<comment type="cofactor">
    <cofactor evidence="1">
        <name>Mg(2+)</name>
        <dbReference type="ChEBI" id="CHEBI:18420"/>
    </cofactor>
</comment>
<dbReference type="PANTHER" id="PTHR12001">
    <property type="entry name" value="GERANYLGERANYL PYROPHOSPHATE SYNTHASE"/>
    <property type="match status" value="1"/>
</dbReference>
<evidence type="ECO:0000256" key="6">
    <source>
        <dbReference type="RuleBase" id="RU004466"/>
    </source>
</evidence>
<dbReference type="GO" id="GO:0008299">
    <property type="term" value="P:isoprenoid biosynthetic process"/>
    <property type="evidence" value="ECO:0007669"/>
    <property type="project" value="InterPro"/>
</dbReference>
<dbReference type="Pfam" id="PF00348">
    <property type="entry name" value="polyprenyl_synt"/>
    <property type="match status" value="1"/>
</dbReference>
<dbReference type="Gene3D" id="1.10.600.10">
    <property type="entry name" value="Farnesyl Diphosphate Synthase"/>
    <property type="match status" value="1"/>
</dbReference>
<evidence type="ECO:0000256" key="5">
    <source>
        <dbReference type="ARBA" id="ARBA00022842"/>
    </source>
</evidence>
<comment type="caution">
    <text evidence="7">The sequence shown here is derived from an EMBL/GenBank/DDBJ whole genome shotgun (WGS) entry which is preliminary data.</text>
</comment>
<accession>A0A838A9F4</accession>
<evidence type="ECO:0000313" key="7">
    <source>
        <dbReference type="EMBL" id="MBA0125657.1"/>
    </source>
</evidence>
<evidence type="ECO:0000256" key="1">
    <source>
        <dbReference type="ARBA" id="ARBA00001946"/>
    </source>
</evidence>
<proteinExistence type="inferred from homology"/>
<dbReference type="PROSITE" id="PS00444">
    <property type="entry name" value="POLYPRENYL_SYNTHASE_2"/>
    <property type="match status" value="1"/>
</dbReference>
<dbReference type="InterPro" id="IPR000092">
    <property type="entry name" value="Polyprenyl_synt"/>
</dbReference>
<dbReference type="GO" id="GO:0004659">
    <property type="term" value="F:prenyltransferase activity"/>
    <property type="evidence" value="ECO:0007669"/>
    <property type="project" value="InterPro"/>
</dbReference>
<protein>
    <submittedName>
        <fullName evidence="7">Polyprenyl synthetase family protein</fullName>
    </submittedName>
</protein>
<keyword evidence="8" id="KW-1185">Reference proteome</keyword>
<dbReference type="Proteomes" id="UP000582974">
    <property type="component" value="Unassembled WGS sequence"/>
</dbReference>
<name>A0A838A9F4_9PSEU</name>
<dbReference type="GO" id="GO:0046872">
    <property type="term" value="F:metal ion binding"/>
    <property type="evidence" value="ECO:0007669"/>
    <property type="project" value="UniProtKB-KW"/>
</dbReference>
<dbReference type="AlphaFoldDB" id="A0A838A9F4"/>
<reference evidence="7 8" key="1">
    <citation type="submission" date="2020-07" db="EMBL/GenBank/DDBJ databases">
        <title>Genome of Haloechinothrix sp.</title>
        <authorList>
            <person name="Tang S.-K."/>
            <person name="Yang L."/>
            <person name="Zhu W.-Y."/>
        </authorList>
    </citation>
    <scope>NUCLEOTIDE SEQUENCE [LARGE SCALE GENOMIC DNA]</scope>
    <source>
        <strain evidence="7 8">YIM 98757</strain>
    </source>
</reference>
<comment type="similarity">
    <text evidence="2 6">Belongs to the FPP/GGPP synthase family.</text>
</comment>
<keyword evidence="4" id="KW-0479">Metal-binding</keyword>
<dbReference type="EMBL" id="JACCKD010000003">
    <property type="protein sequence ID" value="MBA0125657.1"/>
    <property type="molecule type" value="Genomic_DNA"/>
</dbReference>
<evidence type="ECO:0000256" key="3">
    <source>
        <dbReference type="ARBA" id="ARBA00022679"/>
    </source>
</evidence>
<keyword evidence="5" id="KW-0460">Magnesium</keyword>
<dbReference type="SFLD" id="SFLDS00005">
    <property type="entry name" value="Isoprenoid_Synthase_Type_I"/>
    <property type="match status" value="1"/>
</dbReference>
<evidence type="ECO:0000256" key="2">
    <source>
        <dbReference type="ARBA" id="ARBA00006706"/>
    </source>
</evidence>
<dbReference type="PANTHER" id="PTHR12001:SF85">
    <property type="entry name" value="SHORT CHAIN ISOPRENYL DIPHOSPHATE SYNTHASE"/>
    <property type="match status" value="1"/>
</dbReference>
<organism evidence="7 8">
    <name type="scientific">Haloechinothrix aidingensis</name>
    <dbReference type="NCBI Taxonomy" id="2752311"/>
    <lineage>
        <taxon>Bacteria</taxon>
        <taxon>Bacillati</taxon>
        <taxon>Actinomycetota</taxon>
        <taxon>Actinomycetes</taxon>
        <taxon>Pseudonocardiales</taxon>
        <taxon>Pseudonocardiaceae</taxon>
        <taxon>Haloechinothrix</taxon>
    </lineage>
</organism>
<dbReference type="RefSeq" id="WP_180892523.1">
    <property type="nucleotide sequence ID" value="NZ_JACCKD010000003.1"/>
</dbReference>
<dbReference type="PROSITE" id="PS00723">
    <property type="entry name" value="POLYPRENYL_SYNTHASE_1"/>
    <property type="match status" value="1"/>
</dbReference>
<dbReference type="SUPFAM" id="SSF48576">
    <property type="entry name" value="Terpenoid synthases"/>
    <property type="match status" value="1"/>
</dbReference>
<dbReference type="InterPro" id="IPR008949">
    <property type="entry name" value="Isoprenoid_synthase_dom_sf"/>
</dbReference>
<sequence>MDPVNDLDTELPGHVERALADYLERAGEGIGHVEQFAEPRRALVSFVLGGGKRMRPTFAWWGWRGAGGASGGERAEATLYAISALELIQACALIHDDVMDDSHSRRGAPTVHVSFAAKHTERDWHGSAERFGLASAVLIGDIALAWADDMFNSAGLPATALSAAQPAWHAMRTEMLAGQYLDIVNQVTADPSPEAAMRVDELKTAAYTVQRPLHLGAALGGAGPELIAELQAFGRDVGIAYQLRDDLLGLYGDPAVTGKPAGDDLREGKRTLLVALGLEHAKQQGKHALAATISDAVTGPEPTDTQIERAVSALDEVGAVDSVERRIGELTGSALAALERADVAEPAATKLAELAHTATSRTF</sequence>
<dbReference type="CDD" id="cd00685">
    <property type="entry name" value="Trans_IPPS_HT"/>
    <property type="match status" value="1"/>
</dbReference>
<keyword evidence="3 6" id="KW-0808">Transferase</keyword>